<dbReference type="InterPro" id="IPR016162">
    <property type="entry name" value="Ald_DH_N"/>
</dbReference>
<keyword evidence="9" id="KW-1185">Reference proteome</keyword>
<dbReference type="Gene3D" id="3.40.605.10">
    <property type="entry name" value="Aldehyde Dehydrogenase, Chain A, domain 1"/>
    <property type="match status" value="1"/>
</dbReference>
<dbReference type="FunFam" id="3.40.605.10:FF:000026">
    <property type="entry name" value="Aldehyde dehydrogenase, putative"/>
    <property type="match status" value="1"/>
</dbReference>
<dbReference type="OrthoDB" id="6187633at2"/>
<sequence length="480" mass="51488">MKTHETTIPVRAFDRAYINGQFVTPHGTQVVDLVNPTDNKVIGKVTMADEIDTRKAIGAAKEAFNTFSQSSKEYRMDCLQRLHDAVAERMDQLVEATIVEYGAPQDRAKGSNNLAAEIFLHFKKVLGDFDLVKTVGTSKVVMEPAGVVGIFTPWNSSAGSIAIKVAPAIAAGCTVVIKPSEMSAMQTAVLMDAFHEAGLPPGVINVVTGLGEVVGTELTKSPDIQKIAFTGSTQIGKLIAKYSLDTMKRLTLELGGKSPNIILDDADLFTAIPMAINACYLNNGQACIAASRLIVPEDQLDEVKRLAKAAVEKIKMGDPRDRGVTLGPLASIKQYKRVQECIKSGIEEGAELVIGGEGHPQGLEGGNFVKPTVFANVTRDMRIAKEEIFGPVLSILTYKTEAEAIEIANDTEFGLIAYVSSADPERATRVARKLAAGRVLINTLSHDPFAPFGGFKQSGIGREGGIFGLQEYLEPKAIIG</sequence>
<protein>
    <recommendedName>
        <fullName evidence="3">aldehyde dehydrogenase (NAD(+))</fullName>
        <ecNumber evidence="3">1.2.1.3</ecNumber>
    </recommendedName>
</protein>
<dbReference type="CDD" id="cd07138">
    <property type="entry name" value="ALDH_CddD_SSP0762"/>
    <property type="match status" value="1"/>
</dbReference>
<accession>A0A4R3LSI3</accession>
<comment type="catalytic activity">
    <reaction evidence="4">
        <text>an aldehyde + NAD(+) + H2O = a carboxylate + NADH + 2 H(+)</text>
        <dbReference type="Rhea" id="RHEA:16185"/>
        <dbReference type="ChEBI" id="CHEBI:15377"/>
        <dbReference type="ChEBI" id="CHEBI:15378"/>
        <dbReference type="ChEBI" id="CHEBI:17478"/>
        <dbReference type="ChEBI" id="CHEBI:29067"/>
        <dbReference type="ChEBI" id="CHEBI:57540"/>
        <dbReference type="ChEBI" id="CHEBI:57945"/>
        <dbReference type="EC" id="1.2.1.3"/>
    </reaction>
</comment>
<evidence type="ECO:0000313" key="8">
    <source>
        <dbReference type="EMBL" id="TCT02549.1"/>
    </source>
</evidence>
<dbReference type="PROSITE" id="PS00070">
    <property type="entry name" value="ALDEHYDE_DEHYDR_CYS"/>
    <property type="match status" value="1"/>
</dbReference>
<reference evidence="8 9" key="1">
    <citation type="submission" date="2019-03" db="EMBL/GenBank/DDBJ databases">
        <title>Genomic Encyclopedia of Type Strains, Phase IV (KMG-IV): sequencing the most valuable type-strain genomes for metagenomic binning, comparative biology and taxonomic classification.</title>
        <authorList>
            <person name="Goeker M."/>
        </authorList>
    </citation>
    <scope>NUCLEOTIDE SEQUENCE [LARGE SCALE GENOMIC DNA]</scope>
    <source>
        <strain evidence="8 9">DSM 24591</strain>
    </source>
</reference>
<dbReference type="EMBL" id="SMAJ01000018">
    <property type="protein sequence ID" value="TCT02549.1"/>
    <property type="molecule type" value="Genomic_DNA"/>
</dbReference>
<dbReference type="RefSeq" id="WP_132585020.1">
    <property type="nucleotide sequence ID" value="NZ_SMAJ01000018.1"/>
</dbReference>
<dbReference type="InterPro" id="IPR016163">
    <property type="entry name" value="Ald_DH_C"/>
</dbReference>
<dbReference type="GO" id="GO:0004029">
    <property type="term" value="F:aldehyde dehydrogenase (NAD+) activity"/>
    <property type="evidence" value="ECO:0007669"/>
    <property type="project" value="UniProtKB-EC"/>
</dbReference>
<comment type="similarity">
    <text evidence="1 6">Belongs to the aldehyde dehydrogenase family.</text>
</comment>
<gene>
    <name evidence="8" type="ORF">EDC26_11847</name>
</gene>
<evidence type="ECO:0000256" key="3">
    <source>
        <dbReference type="ARBA" id="ARBA00024226"/>
    </source>
</evidence>
<dbReference type="AlphaFoldDB" id="A0A4R3LSI3"/>
<evidence type="ECO:0000313" key="9">
    <source>
        <dbReference type="Proteomes" id="UP000295525"/>
    </source>
</evidence>
<dbReference type="PANTHER" id="PTHR42804:SF1">
    <property type="entry name" value="ALDEHYDE DEHYDROGENASE-RELATED"/>
    <property type="match status" value="1"/>
</dbReference>
<dbReference type="Pfam" id="PF00171">
    <property type="entry name" value="Aldedh"/>
    <property type="match status" value="1"/>
</dbReference>
<dbReference type="FunFam" id="3.40.309.10:FF:000012">
    <property type="entry name" value="Betaine aldehyde dehydrogenase"/>
    <property type="match status" value="1"/>
</dbReference>
<dbReference type="PANTHER" id="PTHR42804">
    <property type="entry name" value="ALDEHYDE DEHYDROGENASE"/>
    <property type="match status" value="1"/>
</dbReference>
<comment type="caution">
    <text evidence="8">The sequence shown here is derived from an EMBL/GenBank/DDBJ whole genome shotgun (WGS) entry which is preliminary data.</text>
</comment>
<feature type="active site" evidence="5">
    <location>
        <position position="253"/>
    </location>
</feature>
<evidence type="ECO:0000256" key="5">
    <source>
        <dbReference type="PROSITE-ProRule" id="PRU10007"/>
    </source>
</evidence>
<dbReference type="InterPro" id="IPR029510">
    <property type="entry name" value="Ald_DH_CS_GLU"/>
</dbReference>
<feature type="domain" description="Aldehyde dehydrogenase" evidence="7">
    <location>
        <begin position="24"/>
        <end position="478"/>
    </location>
</feature>
<dbReference type="FunFam" id="3.40.605.10:FF:000007">
    <property type="entry name" value="NAD/NADP-dependent betaine aldehyde dehydrogenase"/>
    <property type="match status" value="1"/>
</dbReference>
<dbReference type="Proteomes" id="UP000295525">
    <property type="component" value="Unassembled WGS sequence"/>
</dbReference>
<dbReference type="PROSITE" id="PS00687">
    <property type="entry name" value="ALDEHYDE_DEHYDR_GLU"/>
    <property type="match status" value="1"/>
</dbReference>
<dbReference type="InterPro" id="IPR016160">
    <property type="entry name" value="Ald_DH_CS_CYS"/>
</dbReference>
<keyword evidence="2 6" id="KW-0560">Oxidoreductase</keyword>
<evidence type="ECO:0000259" key="7">
    <source>
        <dbReference type="Pfam" id="PF00171"/>
    </source>
</evidence>
<dbReference type="Gene3D" id="3.40.309.10">
    <property type="entry name" value="Aldehyde Dehydrogenase, Chain A, domain 2"/>
    <property type="match status" value="1"/>
</dbReference>
<evidence type="ECO:0000256" key="2">
    <source>
        <dbReference type="ARBA" id="ARBA00023002"/>
    </source>
</evidence>
<dbReference type="InterPro" id="IPR016161">
    <property type="entry name" value="Ald_DH/histidinol_DH"/>
</dbReference>
<name>A0A4R3LSI3_9BURK</name>
<dbReference type="InterPro" id="IPR015590">
    <property type="entry name" value="Aldehyde_DH_dom"/>
</dbReference>
<organism evidence="8 9">
    <name type="scientific">Paralcaligenes ureilyticus</name>
    <dbReference type="NCBI Taxonomy" id="627131"/>
    <lineage>
        <taxon>Bacteria</taxon>
        <taxon>Pseudomonadati</taxon>
        <taxon>Pseudomonadota</taxon>
        <taxon>Betaproteobacteria</taxon>
        <taxon>Burkholderiales</taxon>
        <taxon>Alcaligenaceae</taxon>
        <taxon>Paralcaligenes</taxon>
    </lineage>
</organism>
<proteinExistence type="inferred from homology"/>
<dbReference type="SUPFAM" id="SSF53720">
    <property type="entry name" value="ALDH-like"/>
    <property type="match status" value="1"/>
</dbReference>
<evidence type="ECO:0000256" key="4">
    <source>
        <dbReference type="ARBA" id="ARBA00049194"/>
    </source>
</evidence>
<dbReference type="EC" id="1.2.1.3" evidence="3"/>
<evidence type="ECO:0000256" key="1">
    <source>
        <dbReference type="ARBA" id="ARBA00009986"/>
    </source>
</evidence>
<evidence type="ECO:0000256" key="6">
    <source>
        <dbReference type="RuleBase" id="RU003345"/>
    </source>
</evidence>